<feature type="domain" description="IrrE N-terminal-like" evidence="1">
    <location>
        <begin position="403"/>
        <end position="503"/>
    </location>
</feature>
<dbReference type="InterPro" id="IPR052345">
    <property type="entry name" value="Rad_response_metalloprotease"/>
</dbReference>
<name>A0ABQ6U620_9ACTN</name>
<dbReference type="Pfam" id="PF06114">
    <property type="entry name" value="Peptidase_M78"/>
    <property type="match status" value="1"/>
</dbReference>
<dbReference type="Proteomes" id="UP000471364">
    <property type="component" value="Unassembled WGS sequence"/>
</dbReference>
<accession>A0ABQ6U620</accession>
<evidence type="ECO:0000259" key="1">
    <source>
        <dbReference type="Pfam" id="PF06114"/>
    </source>
</evidence>
<reference evidence="2 3" key="1">
    <citation type="submission" date="2019-09" db="EMBL/GenBank/DDBJ databases">
        <title>High taxonomic diversity of Micromonospora strains isolated from Medicago sativa nodules in different geographical locations.</title>
        <authorList>
            <person name="Martinez-Hidalgo P."/>
            <person name="Flores-Felix J.D."/>
            <person name="Velazquez E."/>
            <person name="Brau L."/>
            <person name="Trujillo M.E."/>
            <person name="Martinez-Molina E."/>
        </authorList>
    </citation>
    <scope>NUCLEOTIDE SEQUENCE [LARGE SCALE GENOMIC DNA]</scope>
    <source>
        <strain evidence="2 3">ALFB5</strain>
    </source>
</reference>
<evidence type="ECO:0000313" key="2">
    <source>
        <dbReference type="EMBL" id="KAB1095191.1"/>
    </source>
</evidence>
<comment type="caution">
    <text evidence="2">The sequence shown here is derived from an EMBL/GenBank/DDBJ whole genome shotgun (WGS) entry which is preliminary data.</text>
</comment>
<dbReference type="PANTHER" id="PTHR43236">
    <property type="entry name" value="ANTITOXIN HIGA1"/>
    <property type="match status" value="1"/>
</dbReference>
<proteinExistence type="predicted"/>
<dbReference type="EMBL" id="WAAR01000311">
    <property type="protein sequence ID" value="KAB1095191.1"/>
    <property type="molecule type" value="Genomic_DNA"/>
</dbReference>
<dbReference type="InterPro" id="IPR010359">
    <property type="entry name" value="IrrE_HExxH"/>
</dbReference>
<sequence length="527" mass="58426">MTVRWERFAGSTDSFAIRLAFMPDPDKGAGADPSDAASWGAIQFWVNGQNLCTHIDQGEVLQNAHWYLLPLLEWLAENWNPLLHEEKLPNRNIAETAAEALELTRNAPPLAGEAETVSWEEERFEWRARHAIRSARSGGLLPNIVIRRLRDLIEISWNDEPLAGTPDGFRYSCTNGAALLPPERVAQPLYDVLVASADYLSKEAPNSARISRLRSVLEELKAPAEEDKRLEWLAGLRETMPLTGRLHGAIPEQEMHSRWSQIVASLKDLDDAAATDEAFSTISDPLVIAGSCHVALMFSSMSPTVTDNDVRTIGAALVSQYIPQPAAHQLKSLSRPIPLDLGTLPWEQGYDLAELIHAELDLDLTPGWVDVADLMNRLGVTVLDRRLDDPKIRACGIVGTHHRPTVIQNTNSSFYDSSNARRFSLAHELCHLLFDQSSAQKLAIASGPWAPRGLEQRANAFAAMFLMPPDLVERAIADAPDPIHDLAGASAIARKLRVSRRSLIEHLYNLTLMSESERDELLQLGQD</sequence>
<dbReference type="RefSeq" id="WP_151016313.1">
    <property type="nucleotide sequence ID" value="NZ_WAAR01000311.1"/>
</dbReference>
<protein>
    <submittedName>
        <fullName evidence="2">ImmA/IrrE family metallo-endopeptidase</fullName>
    </submittedName>
</protein>
<keyword evidence="3" id="KW-1185">Reference proteome</keyword>
<gene>
    <name evidence="2" type="ORF">F6X54_33465</name>
</gene>
<dbReference type="Gene3D" id="1.10.10.2910">
    <property type="match status" value="1"/>
</dbReference>
<organism evidence="2 3">
    <name type="scientific">Micromonospora aurantiaca</name>
    <name type="common">nom. illeg.</name>
    <dbReference type="NCBI Taxonomy" id="47850"/>
    <lineage>
        <taxon>Bacteria</taxon>
        <taxon>Bacillati</taxon>
        <taxon>Actinomycetota</taxon>
        <taxon>Actinomycetes</taxon>
        <taxon>Micromonosporales</taxon>
        <taxon>Micromonosporaceae</taxon>
        <taxon>Micromonospora</taxon>
    </lineage>
</organism>
<dbReference type="PANTHER" id="PTHR43236:SF2">
    <property type="entry name" value="BLL0069 PROTEIN"/>
    <property type="match status" value="1"/>
</dbReference>
<evidence type="ECO:0000313" key="3">
    <source>
        <dbReference type="Proteomes" id="UP000471364"/>
    </source>
</evidence>